<evidence type="ECO:0000256" key="3">
    <source>
        <dbReference type="ARBA" id="ARBA00022475"/>
    </source>
</evidence>
<proteinExistence type="inferred from homology"/>
<dbReference type="EMBL" id="OIVN01003951">
    <property type="protein sequence ID" value="SPD14549.1"/>
    <property type="molecule type" value="Genomic_DNA"/>
</dbReference>
<gene>
    <name evidence="11" type="ORF">FSB_LOCUS42431</name>
</gene>
<name>A0A2N9HSD4_FAGSY</name>
<keyword evidence="8" id="KW-0675">Receptor</keyword>
<comment type="similarity">
    <text evidence="2">Belongs to the RLP family.</text>
</comment>
<dbReference type="GO" id="GO:0005886">
    <property type="term" value="C:plasma membrane"/>
    <property type="evidence" value="ECO:0007669"/>
    <property type="project" value="UniProtKB-SubCell"/>
</dbReference>
<keyword evidence="5" id="KW-0732">Signal</keyword>
<evidence type="ECO:0000256" key="9">
    <source>
        <dbReference type="ARBA" id="ARBA00023180"/>
    </source>
</evidence>
<dbReference type="Pfam" id="PF00560">
    <property type="entry name" value="LRR_1"/>
    <property type="match status" value="4"/>
</dbReference>
<evidence type="ECO:0000256" key="8">
    <source>
        <dbReference type="ARBA" id="ARBA00023170"/>
    </source>
</evidence>
<protein>
    <recommendedName>
        <fullName evidence="12">Leucine-rich repeat-containing N-terminal plant-type domain-containing protein</fullName>
    </recommendedName>
</protein>
<comment type="subcellular location">
    <subcellularLocation>
        <location evidence="1">Cell membrane</location>
        <topology evidence="1">Single-pass type I membrane protein</topology>
    </subcellularLocation>
</comment>
<keyword evidence="3" id="KW-1003">Cell membrane</keyword>
<dbReference type="InterPro" id="IPR001611">
    <property type="entry name" value="Leu-rich_rpt"/>
</dbReference>
<dbReference type="SUPFAM" id="SSF52058">
    <property type="entry name" value="L domain-like"/>
    <property type="match status" value="1"/>
</dbReference>
<keyword evidence="9" id="KW-0325">Glycoprotein</keyword>
<reference evidence="11" key="1">
    <citation type="submission" date="2018-02" db="EMBL/GenBank/DDBJ databases">
        <authorList>
            <person name="Cohen D.B."/>
            <person name="Kent A.D."/>
        </authorList>
    </citation>
    <scope>NUCLEOTIDE SEQUENCE</scope>
</reference>
<accession>A0A2N9HSD4</accession>
<dbReference type="PANTHER" id="PTHR48052:SF24">
    <property type="entry name" value="LEUCINE-RICH REPEAT RECEPTOR-LIKE PROTEIN KINASE TDR"/>
    <property type="match status" value="1"/>
</dbReference>
<sequence length="281" mass="31074">MNLTYVDLSKNNFTGPIPNDLGNAGKIEYLNISENQFNAVLPRNLWNSRILKIFSASSAKLIGNISDFVNGCQSLYKLELQGNSLNGSIPWDIGHYVDLSHNFLTGSIPSNFGNTTTLEMSTKRQSSDYIVIGRLHHLQTVGIGTARWFVLRGVVVRPSRRGGPSFTAWWSVLHGVVVHASRRGLGGYRSEKRATPWVSPWWWLASVGPDLRKDPWVSPGGGWWFQMKDFQVVSSQPLSLLAFVVVGLVSALCGFFSAIMGLSFAFHGPLPSWVFAIMGLC</sequence>
<keyword evidence="4 10" id="KW-0812">Transmembrane</keyword>
<dbReference type="Gene3D" id="3.80.10.10">
    <property type="entry name" value="Ribonuclease Inhibitor"/>
    <property type="match status" value="1"/>
</dbReference>
<dbReference type="InterPro" id="IPR032675">
    <property type="entry name" value="LRR_dom_sf"/>
</dbReference>
<evidence type="ECO:0008006" key="12">
    <source>
        <dbReference type="Google" id="ProtNLM"/>
    </source>
</evidence>
<evidence type="ECO:0000256" key="6">
    <source>
        <dbReference type="ARBA" id="ARBA00022989"/>
    </source>
</evidence>
<keyword evidence="6 10" id="KW-1133">Transmembrane helix</keyword>
<evidence type="ECO:0000256" key="2">
    <source>
        <dbReference type="ARBA" id="ARBA00009592"/>
    </source>
</evidence>
<evidence type="ECO:0000256" key="10">
    <source>
        <dbReference type="SAM" id="Phobius"/>
    </source>
</evidence>
<feature type="transmembrane region" description="Helical" evidence="10">
    <location>
        <begin position="238"/>
        <end position="266"/>
    </location>
</feature>
<evidence type="ECO:0000256" key="7">
    <source>
        <dbReference type="ARBA" id="ARBA00023136"/>
    </source>
</evidence>
<organism evidence="11">
    <name type="scientific">Fagus sylvatica</name>
    <name type="common">Beechnut</name>
    <dbReference type="NCBI Taxonomy" id="28930"/>
    <lineage>
        <taxon>Eukaryota</taxon>
        <taxon>Viridiplantae</taxon>
        <taxon>Streptophyta</taxon>
        <taxon>Embryophyta</taxon>
        <taxon>Tracheophyta</taxon>
        <taxon>Spermatophyta</taxon>
        <taxon>Magnoliopsida</taxon>
        <taxon>eudicotyledons</taxon>
        <taxon>Gunneridae</taxon>
        <taxon>Pentapetalae</taxon>
        <taxon>rosids</taxon>
        <taxon>fabids</taxon>
        <taxon>Fagales</taxon>
        <taxon>Fagaceae</taxon>
        <taxon>Fagus</taxon>
    </lineage>
</organism>
<evidence type="ECO:0000313" key="11">
    <source>
        <dbReference type="EMBL" id="SPD14549.1"/>
    </source>
</evidence>
<dbReference type="PANTHER" id="PTHR48052">
    <property type="entry name" value="UNNAMED PRODUCT"/>
    <property type="match status" value="1"/>
</dbReference>
<evidence type="ECO:0000256" key="5">
    <source>
        <dbReference type="ARBA" id="ARBA00022729"/>
    </source>
</evidence>
<evidence type="ECO:0000256" key="1">
    <source>
        <dbReference type="ARBA" id="ARBA00004251"/>
    </source>
</evidence>
<keyword evidence="7 10" id="KW-0472">Membrane</keyword>
<dbReference type="AlphaFoldDB" id="A0A2N9HSD4"/>
<evidence type="ECO:0000256" key="4">
    <source>
        <dbReference type="ARBA" id="ARBA00022692"/>
    </source>
</evidence>